<gene>
    <name evidence="1" type="ORF">SAMN05216197_12626</name>
</gene>
<dbReference type="EMBL" id="FOHW01000026">
    <property type="protein sequence ID" value="SET80498.1"/>
    <property type="molecule type" value="Genomic_DNA"/>
</dbReference>
<name>A0A1I0HA21_9PSED</name>
<evidence type="ECO:0000313" key="1">
    <source>
        <dbReference type="EMBL" id="SET80498.1"/>
    </source>
</evidence>
<sequence length="98" mass="11043">MNALFHMRELEKVMLSEARASVNHLRCLAAKPLSHRQRCEAISLEAEASAYIKLARYECGMSDAAADALEKLDDELAEVLDEIRRMPPKKIVFLVRSG</sequence>
<dbReference type="AlphaFoldDB" id="A0A1I0HA21"/>
<dbReference type="RefSeq" id="WP_074891511.1">
    <property type="nucleotide sequence ID" value="NZ_FOHW01000026.1"/>
</dbReference>
<evidence type="ECO:0000313" key="2">
    <source>
        <dbReference type="Proteomes" id="UP000182332"/>
    </source>
</evidence>
<protein>
    <submittedName>
        <fullName evidence="1">Uncharacterized protein</fullName>
    </submittedName>
</protein>
<reference evidence="1 2" key="1">
    <citation type="submission" date="2016-10" db="EMBL/GenBank/DDBJ databases">
        <authorList>
            <person name="de Groot N.N."/>
        </authorList>
    </citation>
    <scope>NUCLEOTIDE SEQUENCE [LARGE SCALE GENOMIC DNA]</scope>
    <source>
        <strain evidence="1 2">DSM 11363</strain>
    </source>
</reference>
<dbReference type="Proteomes" id="UP000182332">
    <property type="component" value="Unassembled WGS sequence"/>
</dbReference>
<accession>A0A1I0HA21</accession>
<organism evidence="1 2">
    <name type="scientific">Pseudomonas graminis</name>
    <dbReference type="NCBI Taxonomy" id="158627"/>
    <lineage>
        <taxon>Bacteria</taxon>
        <taxon>Pseudomonadati</taxon>
        <taxon>Pseudomonadota</taxon>
        <taxon>Gammaproteobacteria</taxon>
        <taxon>Pseudomonadales</taxon>
        <taxon>Pseudomonadaceae</taxon>
        <taxon>Pseudomonas</taxon>
    </lineage>
</organism>
<proteinExistence type="predicted"/>